<dbReference type="EMBL" id="ACLJ02000003">
    <property type="protein sequence ID" value="EFK54408.1"/>
    <property type="molecule type" value="Genomic_DNA"/>
</dbReference>
<dbReference type="AlphaFoldDB" id="D7WE54"/>
<dbReference type="HOGENOM" id="CLU_157810_0_0_11"/>
<dbReference type="STRING" id="585529.HMPREF0291_12066"/>
<reference evidence="1" key="1">
    <citation type="submission" date="2010-06" db="EMBL/GenBank/DDBJ databases">
        <authorList>
            <person name="Muzny D."/>
            <person name="Qin X."/>
            <person name="Buhay C."/>
            <person name="Dugan-Rocha S."/>
            <person name="Ding Y."/>
            <person name="Chen G."/>
            <person name="Hawes A."/>
            <person name="Holder M."/>
            <person name="Jhangiani S."/>
            <person name="Johnson A."/>
            <person name="Khan Z."/>
            <person name="Li Z."/>
            <person name="Liu W."/>
            <person name="Liu X."/>
            <person name="Perez L."/>
            <person name="Shen H."/>
            <person name="Wang Q."/>
            <person name="Watt J."/>
            <person name="Xi L."/>
            <person name="Xin Y."/>
            <person name="Zhou J."/>
            <person name="Deng J."/>
            <person name="Jiang H."/>
            <person name="Liu Y."/>
            <person name="Qu J."/>
            <person name="Song X.-Z."/>
            <person name="Zhang L."/>
            <person name="Villasana D."/>
            <person name="Johnson A."/>
            <person name="Liu J."/>
            <person name="Liyanage D."/>
            <person name="Lorensuhewa L."/>
            <person name="Robinson T."/>
            <person name="Song A."/>
            <person name="Song B.-B."/>
            <person name="Dinh H."/>
            <person name="Thornton R."/>
            <person name="Coyle M."/>
            <person name="Francisco L."/>
            <person name="Jackson L."/>
            <person name="Javaid M."/>
            <person name="Korchina V."/>
            <person name="Kovar C."/>
            <person name="Mata R."/>
            <person name="Mathew T."/>
            <person name="Ngo R."/>
            <person name="Nguyen L."/>
            <person name="Nguyen N."/>
            <person name="Okwuonu G."/>
            <person name="Ongeri F."/>
            <person name="Pham C."/>
            <person name="Simmons D."/>
            <person name="Wilczek-Boney K."/>
            <person name="Hale W."/>
            <person name="Jakkamsetti A."/>
            <person name="Pham P."/>
            <person name="Ruth R."/>
            <person name="San Lucas F."/>
            <person name="Warren J."/>
            <person name="Zhang J."/>
            <person name="Zhao Z."/>
            <person name="Zhou C."/>
            <person name="Zhu D."/>
            <person name="Lee S."/>
            <person name="Bess C."/>
            <person name="Blankenburg K."/>
            <person name="Forbes L."/>
            <person name="Fu Q."/>
            <person name="Gubbala S."/>
            <person name="Hirani K."/>
            <person name="Jayaseelan J.C."/>
            <person name="Lara F."/>
            <person name="Munidasa M."/>
            <person name="Palculict T."/>
            <person name="Patil S."/>
            <person name="Pu L.-L."/>
            <person name="Saada N."/>
            <person name="Tang L."/>
            <person name="Weissenberger G."/>
            <person name="Zhu Y."/>
            <person name="Hemphill L."/>
            <person name="Shang Y."/>
            <person name="Youmans B."/>
            <person name="Ayvaz T."/>
            <person name="Ross M."/>
            <person name="Santibanez J."/>
            <person name="Aqrawi P."/>
            <person name="Gross S."/>
            <person name="Joshi V."/>
            <person name="Fowler G."/>
            <person name="Nazareth L."/>
            <person name="Reid J."/>
            <person name="Worley K."/>
            <person name="Petrosino J."/>
            <person name="Highlander S."/>
            <person name="Gibbs R."/>
        </authorList>
    </citation>
    <scope>NUCLEOTIDE SEQUENCE [LARGE SCALE GENOMIC DNA]</scope>
    <source>
        <strain evidence="1">ATCC 33030</strain>
    </source>
</reference>
<sequence length="132" mass="14457">MGLFDRVRTLFGRDTVPLVAMPRDPREVEARSLEVHTANLSPDTDEIIVIITLDEDAFQELSLIDAPLRLTSPTSRPVTFVTGITGGAPTLDPNYGWIIPVTDATREELHALPPGPDEHELATIHVGLIVLE</sequence>
<gene>
    <name evidence="1" type="ORF">HMPREF0291_12066</name>
</gene>
<proteinExistence type="predicted"/>
<comment type="caution">
    <text evidence="1">The sequence shown here is derived from an EMBL/GenBank/DDBJ whole genome shotgun (WGS) entry which is preliminary data.</text>
</comment>
<dbReference type="eggNOG" id="ENOG5030RNT">
    <property type="taxonomic scope" value="Bacteria"/>
</dbReference>
<name>D7WE54_9CORY</name>
<dbReference type="RefSeq" id="WP_005291230.1">
    <property type="nucleotide sequence ID" value="NZ_CM000961.1"/>
</dbReference>
<protein>
    <submittedName>
        <fullName evidence="1">Uncharacterized protein</fullName>
    </submittedName>
</protein>
<evidence type="ECO:0000313" key="2">
    <source>
        <dbReference type="Proteomes" id="UP000004208"/>
    </source>
</evidence>
<dbReference type="OrthoDB" id="4427708at2"/>
<evidence type="ECO:0000313" key="1">
    <source>
        <dbReference type="EMBL" id="EFK54408.1"/>
    </source>
</evidence>
<organism evidence="1 2">
    <name type="scientific">Corynebacterium genitalium ATCC 33030</name>
    <dbReference type="NCBI Taxonomy" id="585529"/>
    <lineage>
        <taxon>Bacteria</taxon>
        <taxon>Bacillati</taxon>
        <taxon>Actinomycetota</taxon>
        <taxon>Actinomycetes</taxon>
        <taxon>Mycobacteriales</taxon>
        <taxon>Corynebacteriaceae</taxon>
        <taxon>Corynebacterium</taxon>
    </lineage>
</organism>
<accession>D7WE54</accession>
<dbReference type="Proteomes" id="UP000004208">
    <property type="component" value="Unassembled WGS sequence"/>
</dbReference>
<keyword evidence="2" id="KW-1185">Reference proteome</keyword>